<evidence type="ECO:0000313" key="4">
    <source>
        <dbReference type="Proteomes" id="UP000239872"/>
    </source>
</evidence>
<dbReference type="PANTHER" id="PTHR11076">
    <property type="entry name" value="DNA REPAIR POLYMERASE UMUC / TRANSFERASE FAMILY MEMBER"/>
    <property type="match status" value="1"/>
</dbReference>
<sequence length="442" mass="50508">MAVNSNSISVKHNSIVMYVDMNSYFASCEQQRHPHLRNKPVGVLTYDSPNASVIAASIEAKRMGVKTGMRLYDCKLVCPDIIPVTTHPARYRQIHVEIMAILRTYCDDVIAKSIDEALMNFTSYRLVYNDFTEIARKIKADITAKYDYLKCSIGIAPNAFLAKLATELQKPDGLIEITPDNIDGHLAKLKLTDLPGIASANERRLQMIGIKSPLEMRHSSEALLRKAFGGIVGNYWHKRLHFMEVDIYSNPFKTMSAARTLSKPIRESKQAMDSMLIALCMRLEQRMVKNKVFCKEIHCTIRYFDGNRWEAKIKLADPVQDGMHMRRYILEKMTDHERSHQITTLLTDKVQNLGVTVLSFVDEKLLQYGLFDNQMKQDVVRKVMYEMKDKYRKNIVRKGSEILVPGILKDAIGFGSVKDMSPDSDGAVVNKFMLEEDDDYEM</sequence>
<dbReference type="SUPFAM" id="SSF56672">
    <property type="entry name" value="DNA/RNA polymerases"/>
    <property type="match status" value="1"/>
</dbReference>
<dbReference type="Pfam" id="PF00817">
    <property type="entry name" value="IMS"/>
    <property type="match status" value="1"/>
</dbReference>
<protein>
    <submittedName>
        <fullName evidence="3">DNA polymerase IV</fullName>
    </submittedName>
</protein>
<dbReference type="Proteomes" id="UP000239872">
    <property type="component" value="Unassembled WGS sequence"/>
</dbReference>
<comment type="similarity">
    <text evidence="1">Belongs to the DNA polymerase type-Y family.</text>
</comment>
<evidence type="ECO:0000256" key="1">
    <source>
        <dbReference type="ARBA" id="ARBA00010945"/>
    </source>
</evidence>
<dbReference type="PANTHER" id="PTHR11076:SF34">
    <property type="entry name" value="PROTEIN UMUC"/>
    <property type="match status" value="1"/>
</dbReference>
<reference evidence="3 4" key="1">
    <citation type="submission" date="2018-01" db="EMBL/GenBank/DDBJ databases">
        <title>A novel member of the phylum Bacteroidetes isolated from glacier ice.</title>
        <authorList>
            <person name="Liu Q."/>
            <person name="Xin Y.-H."/>
        </authorList>
    </citation>
    <scope>NUCLEOTIDE SEQUENCE [LARGE SCALE GENOMIC DNA]</scope>
    <source>
        <strain evidence="3 4">RB1R16</strain>
    </source>
</reference>
<accession>A0A2S7SRE5</accession>
<dbReference type="Pfam" id="PF11799">
    <property type="entry name" value="IMS_C"/>
    <property type="match status" value="1"/>
</dbReference>
<dbReference type="PROSITE" id="PS50173">
    <property type="entry name" value="UMUC"/>
    <property type="match status" value="1"/>
</dbReference>
<dbReference type="SUPFAM" id="SSF100879">
    <property type="entry name" value="Lesion bypass DNA polymerase (Y-family), little finger domain"/>
    <property type="match status" value="1"/>
</dbReference>
<dbReference type="GO" id="GO:0003684">
    <property type="term" value="F:damaged DNA binding"/>
    <property type="evidence" value="ECO:0007669"/>
    <property type="project" value="InterPro"/>
</dbReference>
<keyword evidence="4" id="KW-1185">Reference proteome</keyword>
<dbReference type="EMBL" id="PPSL01000006">
    <property type="protein sequence ID" value="PQJ09482.1"/>
    <property type="molecule type" value="Genomic_DNA"/>
</dbReference>
<comment type="caution">
    <text evidence="3">The sequence shown here is derived from an EMBL/GenBank/DDBJ whole genome shotgun (WGS) entry which is preliminary data.</text>
</comment>
<dbReference type="Gene3D" id="3.40.1170.60">
    <property type="match status" value="1"/>
</dbReference>
<dbReference type="GO" id="GO:0009432">
    <property type="term" value="P:SOS response"/>
    <property type="evidence" value="ECO:0007669"/>
    <property type="project" value="TreeGrafter"/>
</dbReference>
<gene>
    <name evidence="3" type="ORF">CJD36_019780</name>
</gene>
<proteinExistence type="inferred from homology"/>
<name>A0A2S7SRE5_9BACT</name>
<dbReference type="GO" id="GO:0006281">
    <property type="term" value="P:DNA repair"/>
    <property type="evidence" value="ECO:0007669"/>
    <property type="project" value="InterPro"/>
</dbReference>
<dbReference type="RefSeq" id="WP_105040932.1">
    <property type="nucleotide sequence ID" value="NZ_PPSL01000006.1"/>
</dbReference>
<dbReference type="InterPro" id="IPR017961">
    <property type="entry name" value="DNA_pol_Y-fam_little_finger"/>
</dbReference>
<dbReference type="Gene3D" id="1.10.150.20">
    <property type="entry name" value="5' to 3' exonuclease, C-terminal subdomain"/>
    <property type="match status" value="1"/>
</dbReference>
<organism evidence="3 4">
    <name type="scientific">Flavipsychrobacter stenotrophus</name>
    <dbReference type="NCBI Taxonomy" id="2077091"/>
    <lineage>
        <taxon>Bacteria</taxon>
        <taxon>Pseudomonadati</taxon>
        <taxon>Bacteroidota</taxon>
        <taxon>Chitinophagia</taxon>
        <taxon>Chitinophagales</taxon>
        <taxon>Chitinophagaceae</taxon>
        <taxon>Flavipsychrobacter</taxon>
    </lineage>
</organism>
<dbReference type="Gene3D" id="3.30.70.270">
    <property type="match status" value="1"/>
</dbReference>
<dbReference type="InterPro" id="IPR036775">
    <property type="entry name" value="DNA_pol_Y-fam_lit_finger_sf"/>
</dbReference>
<dbReference type="AlphaFoldDB" id="A0A2S7SRE5"/>
<feature type="domain" description="UmuC" evidence="2">
    <location>
        <begin position="16"/>
        <end position="198"/>
    </location>
</feature>
<dbReference type="GO" id="GO:0005829">
    <property type="term" value="C:cytosol"/>
    <property type="evidence" value="ECO:0007669"/>
    <property type="project" value="TreeGrafter"/>
</dbReference>
<dbReference type="GO" id="GO:0042276">
    <property type="term" value="P:error-prone translesion synthesis"/>
    <property type="evidence" value="ECO:0007669"/>
    <property type="project" value="TreeGrafter"/>
</dbReference>
<dbReference type="InterPro" id="IPR050116">
    <property type="entry name" value="DNA_polymerase-Y"/>
</dbReference>
<dbReference type="InterPro" id="IPR043502">
    <property type="entry name" value="DNA/RNA_pol_sf"/>
</dbReference>
<dbReference type="Gene3D" id="3.30.1490.100">
    <property type="entry name" value="DNA polymerase, Y-family, little finger domain"/>
    <property type="match status" value="1"/>
</dbReference>
<dbReference type="InterPro" id="IPR043128">
    <property type="entry name" value="Rev_trsase/Diguanyl_cyclase"/>
</dbReference>
<dbReference type="OrthoDB" id="9808813at2"/>
<evidence type="ECO:0000313" key="3">
    <source>
        <dbReference type="EMBL" id="PQJ09482.1"/>
    </source>
</evidence>
<evidence type="ECO:0000259" key="2">
    <source>
        <dbReference type="PROSITE" id="PS50173"/>
    </source>
</evidence>
<dbReference type="GO" id="GO:0003887">
    <property type="term" value="F:DNA-directed DNA polymerase activity"/>
    <property type="evidence" value="ECO:0007669"/>
    <property type="project" value="TreeGrafter"/>
</dbReference>
<dbReference type="InterPro" id="IPR001126">
    <property type="entry name" value="UmuC"/>
</dbReference>